<dbReference type="PATRIC" id="fig|29422.6.peg.4"/>
<dbReference type="OrthoDB" id="5644080at2"/>
<dbReference type="Proteomes" id="UP000054742">
    <property type="component" value="Unassembled WGS sequence"/>
</dbReference>
<evidence type="ECO:0000256" key="1">
    <source>
        <dbReference type="SAM" id="SignalP"/>
    </source>
</evidence>
<proteinExistence type="predicted"/>
<feature type="chain" id="PRO_5006912354" evidence="1">
    <location>
        <begin position="28"/>
        <end position="179"/>
    </location>
</feature>
<sequence length="179" mass="20452">MKINTKTTLNSIALLSFLCAGVNNVFAAKEAKEVEDTRNPLGCYDTGYQYDLKTLHLYPGQSGERQSMYFLFNTLNQKVNLYQMRDEESSRSMYLNHSINARQWAVLSTSEKKVKYICTVPDGKEEYGKIVDCAESIRVCEYTNVRYGLNNRGNYWIVNSNTRGGAIYQVIHYGIIPAQ</sequence>
<gene>
    <name evidence="2" type="primary">enhB_1</name>
    <name evidence="2" type="ORF">Lbru_0004</name>
</gene>
<accession>A0A0W0SV08</accession>
<dbReference type="EMBL" id="LNXV01000001">
    <property type="protein sequence ID" value="KTC87186.1"/>
    <property type="molecule type" value="Genomic_DNA"/>
</dbReference>
<dbReference type="RefSeq" id="WP_058440130.1">
    <property type="nucleotide sequence ID" value="NZ_CAAAHU010000017.1"/>
</dbReference>
<feature type="signal peptide" evidence="1">
    <location>
        <begin position="1"/>
        <end position="27"/>
    </location>
</feature>
<evidence type="ECO:0000313" key="2">
    <source>
        <dbReference type="EMBL" id="KTC87186.1"/>
    </source>
</evidence>
<keyword evidence="3" id="KW-1185">Reference proteome</keyword>
<dbReference type="AlphaFoldDB" id="A0A0W0SV08"/>
<reference evidence="2 3" key="1">
    <citation type="submission" date="2015-11" db="EMBL/GenBank/DDBJ databases">
        <title>Genomic analysis of 38 Legionella species identifies large and diverse effector repertoires.</title>
        <authorList>
            <person name="Burstein D."/>
            <person name="Amaro F."/>
            <person name="Zusman T."/>
            <person name="Lifshitz Z."/>
            <person name="Cohen O."/>
            <person name="Gilbert J.A."/>
            <person name="Pupko T."/>
            <person name="Shuman H.A."/>
            <person name="Segal G."/>
        </authorList>
    </citation>
    <scope>NUCLEOTIDE SEQUENCE [LARGE SCALE GENOMIC DNA]</scope>
    <source>
        <strain evidence="2 3">ATCC 43878</strain>
    </source>
</reference>
<comment type="caution">
    <text evidence="2">The sequence shown here is derived from an EMBL/GenBank/DDBJ whole genome shotgun (WGS) entry which is preliminary data.</text>
</comment>
<evidence type="ECO:0000313" key="3">
    <source>
        <dbReference type="Proteomes" id="UP000054742"/>
    </source>
</evidence>
<protein>
    <submittedName>
        <fullName evidence="2">Enhanced entry protein EnhB</fullName>
    </submittedName>
</protein>
<dbReference type="STRING" id="29422.Lbru_0004"/>
<name>A0A0W0SV08_9GAMM</name>
<keyword evidence="1" id="KW-0732">Signal</keyword>
<organism evidence="2 3">
    <name type="scientific">Legionella brunensis</name>
    <dbReference type="NCBI Taxonomy" id="29422"/>
    <lineage>
        <taxon>Bacteria</taxon>
        <taxon>Pseudomonadati</taxon>
        <taxon>Pseudomonadota</taxon>
        <taxon>Gammaproteobacteria</taxon>
        <taxon>Legionellales</taxon>
        <taxon>Legionellaceae</taxon>
        <taxon>Legionella</taxon>
    </lineage>
</organism>